<feature type="domain" description="Fido" evidence="4">
    <location>
        <begin position="94"/>
        <end position="243"/>
    </location>
</feature>
<name>A0A1F7KF07_9BACT</name>
<evidence type="ECO:0000313" key="6">
    <source>
        <dbReference type="Proteomes" id="UP000178450"/>
    </source>
</evidence>
<evidence type="ECO:0000256" key="1">
    <source>
        <dbReference type="PIRSR" id="PIRSR640198-1"/>
    </source>
</evidence>
<keyword evidence="2" id="KW-0067">ATP-binding</keyword>
<dbReference type="PANTHER" id="PTHR13504:SF38">
    <property type="entry name" value="FIDO DOMAIN-CONTAINING PROTEIN"/>
    <property type="match status" value="1"/>
</dbReference>
<dbReference type="SUPFAM" id="SSF140931">
    <property type="entry name" value="Fic-like"/>
    <property type="match status" value="1"/>
</dbReference>
<dbReference type="InterPro" id="IPR040198">
    <property type="entry name" value="Fido_containing"/>
</dbReference>
<organism evidence="5 6">
    <name type="scientific">Candidatus Roizmanbacteria bacterium RIFOXYA1_FULL_41_12</name>
    <dbReference type="NCBI Taxonomy" id="1802082"/>
    <lineage>
        <taxon>Bacteria</taxon>
        <taxon>Candidatus Roizmaniibacteriota</taxon>
    </lineage>
</organism>
<comment type="caution">
    <text evidence="5">The sequence shown here is derived from an EMBL/GenBank/DDBJ whole genome shotgun (WGS) entry which is preliminary data.</text>
</comment>
<evidence type="ECO:0000313" key="5">
    <source>
        <dbReference type="EMBL" id="OGK66443.1"/>
    </source>
</evidence>
<proteinExistence type="predicted"/>
<dbReference type="Gene3D" id="1.10.3290.10">
    <property type="entry name" value="Fido-like domain"/>
    <property type="match status" value="1"/>
</dbReference>
<sequence>MIMDIGKIEASREIIINAPLLPLWEKRFREEALVRTVHHGTHLEGNQLDFEEAKEVVLSQNLHSVRTRDVQEVINYREVMDYLEKVVRDQKQTISESLFKKIHQLVVNKIMPANLAGQYRLKQVVIKDSGSGQVTFRPPEPEQIPYLIGQFLAWLNQTHPDEMHSAIKAGIAHYELVRIHPFLDGNGRVARSISTLILYSEGYDIRRFFSLEEYYDKDPLTYYEHLQKAGGGDLTPWLEYFIKGIANEFEKIKLRIQKLSSDSQLKHKLGGKQVFLNERQTKLVEYIQETGFLQNQAFPSLFPDYSEDTILRDLKDLMDKDLIRKIGKTKGAKYVLK</sequence>
<feature type="binding site" evidence="2">
    <location>
        <begin position="222"/>
        <end position="223"/>
    </location>
    <ligand>
        <name>ATP</name>
        <dbReference type="ChEBI" id="CHEBI:30616"/>
    </ligand>
</feature>
<gene>
    <name evidence="5" type="ORF">A2209_01680</name>
</gene>
<dbReference type="InterPro" id="IPR036597">
    <property type="entry name" value="Fido-like_dom_sf"/>
</dbReference>
<dbReference type="EMBL" id="MGBG01000007">
    <property type="protein sequence ID" value="OGK66443.1"/>
    <property type="molecule type" value="Genomic_DNA"/>
</dbReference>
<feature type="active site" evidence="1">
    <location>
        <position position="180"/>
    </location>
</feature>
<evidence type="ECO:0000256" key="2">
    <source>
        <dbReference type="PIRSR" id="PIRSR640198-2"/>
    </source>
</evidence>
<dbReference type="InterPro" id="IPR003812">
    <property type="entry name" value="Fido"/>
</dbReference>
<dbReference type="GO" id="GO:0005524">
    <property type="term" value="F:ATP binding"/>
    <property type="evidence" value="ECO:0007669"/>
    <property type="project" value="UniProtKB-KW"/>
</dbReference>
<dbReference type="PROSITE" id="PS51459">
    <property type="entry name" value="FIDO"/>
    <property type="match status" value="1"/>
</dbReference>
<accession>A0A1F7KF07</accession>
<feature type="site" description="Important for autoinhibition of adenylyltransferase activity" evidence="3">
    <location>
        <position position="44"/>
    </location>
</feature>
<reference evidence="5 6" key="1">
    <citation type="journal article" date="2016" name="Nat. Commun.">
        <title>Thousands of microbial genomes shed light on interconnected biogeochemical processes in an aquifer system.</title>
        <authorList>
            <person name="Anantharaman K."/>
            <person name="Brown C.T."/>
            <person name="Hug L.A."/>
            <person name="Sharon I."/>
            <person name="Castelle C.J."/>
            <person name="Probst A.J."/>
            <person name="Thomas B.C."/>
            <person name="Singh A."/>
            <person name="Wilkins M.J."/>
            <person name="Karaoz U."/>
            <person name="Brodie E.L."/>
            <person name="Williams K.H."/>
            <person name="Hubbard S.S."/>
            <person name="Banfield J.F."/>
        </authorList>
    </citation>
    <scope>NUCLEOTIDE SEQUENCE [LARGE SCALE GENOMIC DNA]</scope>
</reference>
<evidence type="ECO:0000259" key="4">
    <source>
        <dbReference type="PROSITE" id="PS51459"/>
    </source>
</evidence>
<dbReference type="AlphaFoldDB" id="A0A1F7KF07"/>
<dbReference type="PANTHER" id="PTHR13504">
    <property type="entry name" value="FIDO DOMAIN-CONTAINING PROTEIN DDB_G0283145"/>
    <property type="match status" value="1"/>
</dbReference>
<dbReference type="Pfam" id="PF02661">
    <property type="entry name" value="Fic"/>
    <property type="match status" value="1"/>
</dbReference>
<feature type="binding site" evidence="2">
    <location>
        <begin position="184"/>
        <end position="191"/>
    </location>
    <ligand>
        <name>ATP</name>
        <dbReference type="ChEBI" id="CHEBI:30616"/>
    </ligand>
</feature>
<evidence type="ECO:0000256" key="3">
    <source>
        <dbReference type="PIRSR" id="PIRSR640198-3"/>
    </source>
</evidence>
<protein>
    <recommendedName>
        <fullName evidence="4">Fido domain-containing protein</fullName>
    </recommendedName>
</protein>
<keyword evidence="2" id="KW-0547">Nucleotide-binding</keyword>
<dbReference type="Proteomes" id="UP000178450">
    <property type="component" value="Unassembled WGS sequence"/>
</dbReference>